<dbReference type="Gene3D" id="3.40.50.150">
    <property type="entry name" value="Vaccinia Virus protein VP39"/>
    <property type="match status" value="1"/>
</dbReference>
<dbReference type="Pfam" id="PF13489">
    <property type="entry name" value="Methyltransf_23"/>
    <property type="match status" value="1"/>
</dbReference>
<dbReference type="AlphaFoldDB" id="A0A1A8XS91"/>
<dbReference type="PANTHER" id="PTHR43861:SF1">
    <property type="entry name" value="TRANS-ACONITATE 2-METHYLTRANSFERASE"/>
    <property type="match status" value="1"/>
</dbReference>
<dbReference type="CDD" id="cd02440">
    <property type="entry name" value="AdoMet_MTases"/>
    <property type="match status" value="1"/>
</dbReference>
<evidence type="ECO:0008006" key="3">
    <source>
        <dbReference type="Google" id="ProtNLM"/>
    </source>
</evidence>
<dbReference type="PANTHER" id="PTHR43861">
    <property type="entry name" value="TRANS-ACONITATE 2-METHYLTRANSFERASE-RELATED"/>
    <property type="match status" value="1"/>
</dbReference>
<sequence length="278" mass="30833">MPLPISVVENYNQYFASGLYDKRYPQPNPSTFATVVREIGAQGHRVLDVGCGSGRYAEALLERTAATIVACDISREAIDELTIRCSRHVACGRLRPVLGDLSVVAKSVGRDERFDLAIMLFGVLGHIYSRTLRRETLAAIRELLRPGGRIVVTVPNAARRFSSQQAAAQRLVQAGHLETGDILYERTTNQIVVEMYYHLYTLEEFVHDLEQQGFRLIHLGAESFLPESGIVRSALLRGVDRLLAAFVPLRHAYGFLAVAEVPSQADNTARGRAEQDGR</sequence>
<name>A0A1A8XS91_9PROT</name>
<dbReference type="InterPro" id="IPR029063">
    <property type="entry name" value="SAM-dependent_MTases_sf"/>
</dbReference>
<dbReference type="SUPFAM" id="SSF53335">
    <property type="entry name" value="S-adenosyl-L-methionine-dependent methyltransferases"/>
    <property type="match status" value="1"/>
</dbReference>
<dbReference type="Proteomes" id="UP000199169">
    <property type="component" value="Unassembled WGS sequence"/>
</dbReference>
<protein>
    <recommendedName>
        <fullName evidence="3">Class I SAM-dependent methyltransferase</fullName>
    </recommendedName>
</protein>
<dbReference type="RefSeq" id="WP_186407988.1">
    <property type="nucleotide sequence ID" value="NZ_FLQX01000129.1"/>
</dbReference>
<evidence type="ECO:0000313" key="2">
    <source>
        <dbReference type="Proteomes" id="UP000199169"/>
    </source>
</evidence>
<organism evidence="1 2">
    <name type="scientific">Candidatus Accumulibacter aalborgensis</name>
    <dbReference type="NCBI Taxonomy" id="1860102"/>
    <lineage>
        <taxon>Bacteria</taxon>
        <taxon>Pseudomonadati</taxon>
        <taxon>Pseudomonadota</taxon>
        <taxon>Betaproteobacteria</taxon>
        <taxon>Candidatus Accumulibacter</taxon>
    </lineage>
</organism>
<dbReference type="STRING" id="1860102.ACCAA_510013"/>
<dbReference type="EMBL" id="FLQX01000129">
    <property type="protein sequence ID" value="SBT07960.1"/>
    <property type="molecule type" value="Genomic_DNA"/>
</dbReference>
<gene>
    <name evidence="1" type="ORF">ACCAA_510013</name>
</gene>
<reference evidence="1 2" key="1">
    <citation type="submission" date="2016-06" db="EMBL/GenBank/DDBJ databases">
        <authorList>
            <person name="Kjaerup R.B."/>
            <person name="Dalgaard T.S."/>
            <person name="Juul-Madsen H.R."/>
        </authorList>
    </citation>
    <scope>NUCLEOTIDE SEQUENCE [LARGE SCALE GENOMIC DNA]</scope>
    <source>
        <strain evidence="1">3</strain>
    </source>
</reference>
<keyword evidence="2" id="KW-1185">Reference proteome</keyword>
<accession>A0A1A8XS91</accession>
<evidence type="ECO:0000313" key="1">
    <source>
        <dbReference type="EMBL" id="SBT07960.1"/>
    </source>
</evidence>
<proteinExistence type="predicted"/>